<dbReference type="RefSeq" id="WP_207566963.1">
    <property type="nucleotide sequence ID" value="NZ_CP071446.1"/>
</dbReference>
<evidence type="ECO:0000313" key="1">
    <source>
        <dbReference type="EMBL" id="QTA38244.1"/>
    </source>
</evidence>
<keyword evidence="1" id="KW-0282">Flagellum</keyword>
<dbReference type="PROSITE" id="PS51257">
    <property type="entry name" value="PROKAR_LIPOPROTEIN"/>
    <property type="match status" value="1"/>
</dbReference>
<keyword evidence="1" id="KW-0966">Cell projection</keyword>
<dbReference type="InterPro" id="IPR038180">
    <property type="entry name" value="FlgT_N_sf"/>
</dbReference>
<accession>A0ABX7S6N7</accession>
<dbReference type="Gene3D" id="3.40.50.10610">
    <property type="entry name" value="ABC-type transport auxiliary lipoprotein component"/>
    <property type="match status" value="1"/>
</dbReference>
<organism evidence="1 2">
    <name type="scientific">Thermosipho ferrireducens</name>
    <dbReference type="NCBI Taxonomy" id="2571116"/>
    <lineage>
        <taxon>Bacteria</taxon>
        <taxon>Thermotogati</taxon>
        <taxon>Thermotogota</taxon>
        <taxon>Thermotogae</taxon>
        <taxon>Thermotogales</taxon>
        <taxon>Fervidobacteriaceae</taxon>
        <taxon>Thermosipho</taxon>
    </lineage>
</organism>
<name>A0ABX7S6N7_9BACT</name>
<reference evidence="1 2" key="1">
    <citation type="submission" date="2021-03" db="EMBL/GenBank/DDBJ databases">
        <title>Thermosipho ferrireducens sp.nov., an anaerobic thermophilic iron-reducing bacterium isolated from a deep-sea hydrothermal sulfide deposits.</title>
        <authorList>
            <person name="Zeng X."/>
            <person name="Chen Y."/>
            <person name="Shao Z."/>
        </authorList>
    </citation>
    <scope>NUCLEOTIDE SEQUENCE [LARGE SCALE GENOMIC DNA]</scope>
    <source>
        <strain evidence="1 2">JL129W03</strain>
    </source>
</reference>
<proteinExistence type="predicted"/>
<protein>
    <submittedName>
        <fullName evidence="1">Flagellar assembly protein T N-terminal domain-containing protein</fullName>
    </submittedName>
</protein>
<keyword evidence="2" id="KW-1185">Reference proteome</keyword>
<dbReference type="Gene3D" id="3.30.1660.40">
    <property type="entry name" value="FlgT, N-terminal domain"/>
    <property type="match status" value="1"/>
</dbReference>
<keyword evidence="1" id="KW-0969">Cilium</keyword>
<sequence>MKKVLFIISIFILIMLLFSCDVFFQSSSDSKKATQITIPPGYLGAIGEGVSENEGKAENIAQKVALQRLSEQIYVELQAESTLKEELTQVISNEKLKETAITNYENIVKTKVNIELLNVDFNLIEKRFEKNNYYVKVLALLDKDIALNIFNTYLAIKTGEALLRTKMIYSAYNIINRYEKLLSDNKNILPPKMFSELTYIVAKIKNEWNIIQQELKNLDKLNIVDEKSSLKALEILDRIHETSIDIPDEIIKKYREKARKYVKNYSLNISGPSKVSLGQRIVLEASLNPRISGNFNFVVKANGAKFPELVTFTNGKSIISGLVNDTNVKVTISLGGVIQATWAPGTREGPGISAEVSKDIIRISSQGVATIENEDLASARENAIKSAIVQAIKKGAGIVFSGNENMLLNIPVDETIINALMGVINYEIVSEKRKETLYYIILNVNFNKSLFSSAINKVIENQPPGYALLMVTGDNYEYISSSMENILIENNIKLVSKEYSRKILEQQKSENYDPETLAKLALLTAAKYIINVKVHYGETYVESYQLWSMRLFTNVQIIDTRTGEIIKSENFEEVNSGATKESAISKIINSQKYIDFIKSIAQLLKTSPSSEKASFIKEYTLIFYVERPVYILVLKDYLSRHFDKVQLMLKETEKGTFKIETSISLNEIVSIIKSFPNLKITLKAHKEQQLIFEVTK</sequence>
<dbReference type="Proteomes" id="UP000671862">
    <property type="component" value="Chromosome"/>
</dbReference>
<dbReference type="Gene3D" id="3.10.28.20">
    <property type="entry name" value="Acetamidase/Formamidase-like domains"/>
    <property type="match status" value="1"/>
</dbReference>
<evidence type="ECO:0000313" key="2">
    <source>
        <dbReference type="Proteomes" id="UP000671862"/>
    </source>
</evidence>
<gene>
    <name evidence="1" type="ORF">JYK00_01500</name>
</gene>
<dbReference type="EMBL" id="CP071446">
    <property type="protein sequence ID" value="QTA38244.1"/>
    <property type="molecule type" value="Genomic_DNA"/>
</dbReference>